<name>A0ABP7Y9E1_9ACTN</name>
<dbReference type="PANTHER" id="PTHR46577:SF1">
    <property type="entry name" value="HTH-TYPE TRANSCRIPTIONAL REGULATORY PROTEIN GABR"/>
    <property type="match status" value="1"/>
</dbReference>
<feature type="domain" description="HTH gntR-type" evidence="7">
    <location>
        <begin position="25"/>
        <end position="93"/>
    </location>
</feature>
<keyword evidence="4" id="KW-0238">DNA-binding</keyword>
<dbReference type="PROSITE" id="PS50949">
    <property type="entry name" value="HTH_GNTR"/>
    <property type="match status" value="1"/>
</dbReference>
<keyword evidence="2" id="KW-0663">Pyridoxal phosphate</keyword>
<comment type="caution">
    <text evidence="8">The sequence shown here is derived from an EMBL/GenBank/DDBJ whole genome shotgun (WGS) entry which is preliminary data.</text>
</comment>
<evidence type="ECO:0000313" key="9">
    <source>
        <dbReference type="Proteomes" id="UP001500266"/>
    </source>
</evidence>
<dbReference type="Gene3D" id="1.10.10.10">
    <property type="entry name" value="Winged helix-like DNA-binding domain superfamily/Winged helix DNA-binding domain"/>
    <property type="match status" value="1"/>
</dbReference>
<evidence type="ECO:0000256" key="2">
    <source>
        <dbReference type="ARBA" id="ARBA00022898"/>
    </source>
</evidence>
<accession>A0ABP7Y9E1</accession>
<proteinExistence type="inferred from homology"/>
<comment type="similarity">
    <text evidence="1">In the C-terminal section; belongs to the class-I pyridoxal-phosphate-dependent aminotransferase family.</text>
</comment>
<evidence type="ECO:0000256" key="1">
    <source>
        <dbReference type="ARBA" id="ARBA00005384"/>
    </source>
</evidence>
<keyword evidence="8" id="KW-0032">Aminotransferase</keyword>
<dbReference type="InterPro" id="IPR051446">
    <property type="entry name" value="HTH_trans_reg/aminotransferase"/>
</dbReference>
<evidence type="ECO:0000256" key="4">
    <source>
        <dbReference type="ARBA" id="ARBA00023125"/>
    </source>
</evidence>
<sequence length="519" mass="55434">MTGYGVGNAEPDVTDLHLPLDRSAGRLAAQIAAGFRAAIRSGRLAPGTRLPSSRDLSRDLDVSRGVVVAAYEQLVAEGFLLARRGDGTRVAPLARPDEPPPPRLAPWDAAHTAPGPQPKATVRRAPAVDAPSHGTGTAAADEPAAAPRDTPFEFAYDLWPGLPDLSAFPRARWLATTRAVLRDVPDEDLAYPDPAGVPALRAALAAYLGRVRALHAEPRQVLVMNGVAQGLAITVRLLAEEGHRVLAVEDPTSVRQLPMLEAAGMRLERVPVDRDGLDVDALARTRARAVLVTPAHQYPTGVVMAPHRRAALVAWARRTGGVILEDDYDAEFRYDRDPVGCIQGIAPEHVVLFGSVSKSLAPAMRLGWAVAPPHLAERLRAYRAHTDLGSPALEQHALARFIADGGYDRHLRVMRRQYRSRRDALVTALRTHVPDAVVRGISAGIHLYLELPRGCDEEAVVASAARAGVSVAGATPMWSSARAGQATPALVLGYARLPEERLARAAELLGRAVTEGTGG</sequence>
<dbReference type="InterPro" id="IPR036390">
    <property type="entry name" value="WH_DNA-bd_sf"/>
</dbReference>
<dbReference type="InterPro" id="IPR015424">
    <property type="entry name" value="PyrdxlP-dep_Trfase"/>
</dbReference>
<dbReference type="CDD" id="cd00609">
    <property type="entry name" value="AAT_like"/>
    <property type="match status" value="1"/>
</dbReference>
<keyword evidence="5" id="KW-0804">Transcription</keyword>
<dbReference type="EMBL" id="BAABDO010000011">
    <property type="protein sequence ID" value="GAA4132500.1"/>
    <property type="molecule type" value="Genomic_DNA"/>
</dbReference>
<dbReference type="InterPro" id="IPR015421">
    <property type="entry name" value="PyrdxlP-dep_Trfase_major"/>
</dbReference>
<dbReference type="PANTHER" id="PTHR46577">
    <property type="entry name" value="HTH-TYPE TRANSCRIPTIONAL REGULATORY PROTEIN GABR"/>
    <property type="match status" value="1"/>
</dbReference>
<gene>
    <name evidence="8" type="ORF">GCM10022416_12320</name>
</gene>
<keyword evidence="3" id="KW-0805">Transcription regulation</keyword>
<keyword evidence="9" id="KW-1185">Reference proteome</keyword>
<protein>
    <submittedName>
        <fullName evidence="8">PLP-dependent aminotransferase family protein</fullName>
    </submittedName>
</protein>
<evidence type="ECO:0000256" key="6">
    <source>
        <dbReference type="SAM" id="MobiDB-lite"/>
    </source>
</evidence>
<dbReference type="SUPFAM" id="SSF46785">
    <property type="entry name" value="Winged helix' DNA-binding domain"/>
    <property type="match status" value="1"/>
</dbReference>
<evidence type="ECO:0000256" key="3">
    <source>
        <dbReference type="ARBA" id="ARBA00023015"/>
    </source>
</evidence>
<dbReference type="InterPro" id="IPR036388">
    <property type="entry name" value="WH-like_DNA-bd_sf"/>
</dbReference>
<dbReference type="Pfam" id="PF00392">
    <property type="entry name" value="GntR"/>
    <property type="match status" value="1"/>
</dbReference>
<dbReference type="InterPro" id="IPR000524">
    <property type="entry name" value="Tscrpt_reg_HTH_GntR"/>
</dbReference>
<dbReference type="CDD" id="cd07377">
    <property type="entry name" value="WHTH_GntR"/>
    <property type="match status" value="1"/>
</dbReference>
<evidence type="ECO:0000259" key="7">
    <source>
        <dbReference type="PROSITE" id="PS50949"/>
    </source>
</evidence>
<feature type="region of interest" description="Disordered" evidence="6">
    <location>
        <begin position="90"/>
        <end position="146"/>
    </location>
</feature>
<evidence type="ECO:0000256" key="5">
    <source>
        <dbReference type="ARBA" id="ARBA00023163"/>
    </source>
</evidence>
<dbReference type="SUPFAM" id="SSF53383">
    <property type="entry name" value="PLP-dependent transferases"/>
    <property type="match status" value="1"/>
</dbReference>
<dbReference type="Gene3D" id="3.40.640.10">
    <property type="entry name" value="Type I PLP-dependent aspartate aminotransferase-like (Major domain)"/>
    <property type="match status" value="1"/>
</dbReference>
<organism evidence="8 9">
    <name type="scientific">Actinomadura keratinilytica</name>
    <dbReference type="NCBI Taxonomy" id="547461"/>
    <lineage>
        <taxon>Bacteria</taxon>
        <taxon>Bacillati</taxon>
        <taxon>Actinomycetota</taxon>
        <taxon>Actinomycetes</taxon>
        <taxon>Streptosporangiales</taxon>
        <taxon>Thermomonosporaceae</taxon>
        <taxon>Actinomadura</taxon>
    </lineage>
</organism>
<dbReference type="InterPro" id="IPR004839">
    <property type="entry name" value="Aminotransferase_I/II_large"/>
</dbReference>
<dbReference type="Pfam" id="PF00155">
    <property type="entry name" value="Aminotran_1_2"/>
    <property type="match status" value="1"/>
</dbReference>
<dbReference type="PRINTS" id="PR00035">
    <property type="entry name" value="HTHGNTR"/>
</dbReference>
<dbReference type="Proteomes" id="UP001500266">
    <property type="component" value="Unassembled WGS sequence"/>
</dbReference>
<keyword evidence="8" id="KW-0808">Transferase</keyword>
<evidence type="ECO:0000313" key="8">
    <source>
        <dbReference type="EMBL" id="GAA4132500.1"/>
    </source>
</evidence>
<dbReference type="GO" id="GO:0008483">
    <property type="term" value="F:transaminase activity"/>
    <property type="evidence" value="ECO:0007669"/>
    <property type="project" value="UniProtKB-KW"/>
</dbReference>
<dbReference type="SMART" id="SM00345">
    <property type="entry name" value="HTH_GNTR"/>
    <property type="match status" value="1"/>
</dbReference>
<feature type="compositionally biased region" description="Low complexity" evidence="6">
    <location>
        <begin position="134"/>
        <end position="146"/>
    </location>
</feature>
<reference evidence="9" key="1">
    <citation type="journal article" date="2019" name="Int. J. Syst. Evol. Microbiol.">
        <title>The Global Catalogue of Microorganisms (GCM) 10K type strain sequencing project: providing services to taxonomists for standard genome sequencing and annotation.</title>
        <authorList>
            <consortium name="The Broad Institute Genomics Platform"/>
            <consortium name="The Broad Institute Genome Sequencing Center for Infectious Disease"/>
            <person name="Wu L."/>
            <person name="Ma J."/>
        </authorList>
    </citation>
    <scope>NUCLEOTIDE SEQUENCE [LARGE SCALE GENOMIC DNA]</scope>
    <source>
        <strain evidence="9">JCM 17316</strain>
    </source>
</reference>